<name>A0A6G1JCH7_9PLEO</name>
<dbReference type="AlphaFoldDB" id="A0A6G1JCH7"/>
<dbReference type="Proteomes" id="UP000799291">
    <property type="component" value="Unassembled WGS sequence"/>
</dbReference>
<accession>A0A6G1JCH7</accession>
<evidence type="ECO:0000313" key="2">
    <source>
        <dbReference type="Proteomes" id="UP000799291"/>
    </source>
</evidence>
<sequence length="87" mass="10059">MHKTARLLSLSKGSQTPEHARDFILHAKRLMSPRNDMRLPRRPCSPRLPHKILIERYLRSLLVRIYILVERAVGSVLLLLDGSAELH</sequence>
<keyword evidence="2" id="KW-1185">Reference proteome</keyword>
<organism evidence="1 2">
    <name type="scientific">Lentithecium fluviatile CBS 122367</name>
    <dbReference type="NCBI Taxonomy" id="1168545"/>
    <lineage>
        <taxon>Eukaryota</taxon>
        <taxon>Fungi</taxon>
        <taxon>Dikarya</taxon>
        <taxon>Ascomycota</taxon>
        <taxon>Pezizomycotina</taxon>
        <taxon>Dothideomycetes</taxon>
        <taxon>Pleosporomycetidae</taxon>
        <taxon>Pleosporales</taxon>
        <taxon>Massarineae</taxon>
        <taxon>Lentitheciaceae</taxon>
        <taxon>Lentithecium</taxon>
    </lineage>
</organism>
<gene>
    <name evidence="1" type="ORF">K458DRAFT_171428</name>
</gene>
<proteinExistence type="predicted"/>
<reference evidence="1" key="1">
    <citation type="journal article" date="2020" name="Stud. Mycol.">
        <title>101 Dothideomycetes genomes: a test case for predicting lifestyles and emergence of pathogens.</title>
        <authorList>
            <person name="Haridas S."/>
            <person name="Albert R."/>
            <person name="Binder M."/>
            <person name="Bloem J."/>
            <person name="Labutti K."/>
            <person name="Salamov A."/>
            <person name="Andreopoulos B."/>
            <person name="Baker S."/>
            <person name="Barry K."/>
            <person name="Bills G."/>
            <person name="Bluhm B."/>
            <person name="Cannon C."/>
            <person name="Castanera R."/>
            <person name="Culley D."/>
            <person name="Daum C."/>
            <person name="Ezra D."/>
            <person name="Gonzalez J."/>
            <person name="Henrissat B."/>
            <person name="Kuo A."/>
            <person name="Liang C."/>
            <person name="Lipzen A."/>
            <person name="Lutzoni F."/>
            <person name="Magnuson J."/>
            <person name="Mondo S."/>
            <person name="Nolan M."/>
            <person name="Ohm R."/>
            <person name="Pangilinan J."/>
            <person name="Park H.-J."/>
            <person name="Ramirez L."/>
            <person name="Alfaro M."/>
            <person name="Sun H."/>
            <person name="Tritt A."/>
            <person name="Yoshinaga Y."/>
            <person name="Zwiers L.-H."/>
            <person name="Turgeon B."/>
            <person name="Goodwin S."/>
            <person name="Spatafora J."/>
            <person name="Crous P."/>
            <person name="Grigoriev I."/>
        </authorList>
    </citation>
    <scope>NUCLEOTIDE SEQUENCE</scope>
    <source>
        <strain evidence="1">CBS 122367</strain>
    </source>
</reference>
<evidence type="ECO:0000313" key="1">
    <source>
        <dbReference type="EMBL" id="KAF2687865.1"/>
    </source>
</evidence>
<dbReference type="EMBL" id="MU005574">
    <property type="protein sequence ID" value="KAF2687865.1"/>
    <property type="molecule type" value="Genomic_DNA"/>
</dbReference>
<protein>
    <submittedName>
        <fullName evidence="1">Uncharacterized protein</fullName>
    </submittedName>
</protein>